<accession>A0ACC5WN76</accession>
<organism evidence="1 2">
    <name type="scientific">Pangasianodon gigas</name>
    <name type="common">Mekong giant catfish</name>
    <name type="synonym">Pangasius gigas</name>
    <dbReference type="NCBI Taxonomy" id="30993"/>
    <lineage>
        <taxon>Eukaryota</taxon>
        <taxon>Metazoa</taxon>
        <taxon>Chordata</taxon>
        <taxon>Craniata</taxon>
        <taxon>Vertebrata</taxon>
        <taxon>Euteleostomi</taxon>
        <taxon>Actinopterygii</taxon>
        <taxon>Neopterygii</taxon>
        <taxon>Teleostei</taxon>
        <taxon>Ostariophysi</taxon>
        <taxon>Siluriformes</taxon>
        <taxon>Pangasiidae</taxon>
        <taxon>Pangasianodon</taxon>
    </lineage>
</organism>
<name>A0ACC5WN76_PANGG</name>
<evidence type="ECO:0000313" key="1">
    <source>
        <dbReference type="EMBL" id="MCI4380326.1"/>
    </source>
</evidence>
<feature type="non-terminal residue" evidence="1">
    <location>
        <position position="81"/>
    </location>
</feature>
<reference evidence="1 2" key="1">
    <citation type="journal article" date="2022" name="bioRxiv">
        <title>An ancient truncated duplication of the anti-Mullerian hormone receptor type 2 gene is a potential conserved master sex determinant in the Pangasiidae catfish family.</title>
        <authorList>
            <person name="Wen M."/>
            <person name="Pan Q."/>
            <person name="Jouanno E."/>
            <person name="Montfort J."/>
            <person name="Zahm M."/>
            <person name="Cabau C."/>
            <person name="Klopp C."/>
            <person name="Iampietro C."/>
            <person name="Roques C."/>
            <person name="Bouchez O."/>
            <person name="Castinel A."/>
            <person name="Donnadieu C."/>
            <person name="Parrinello H."/>
            <person name="Poncet C."/>
            <person name="Belmonte E."/>
            <person name="Gautier V."/>
            <person name="Avarre J.-C."/>
            <person name="Dugue R."/>
            <person name="Gustiano R."/>
            <person name="Ha T.T.T."/>
            <person name="Campet M."/>
            <person name="Sriphairoj K."/>
            <person name="Ribolli J."/>
            <person name="de Almeida F.L."/>
            <person name="Desvignes T."/>
            <person name="Postlethwait J.H."/>
            <person name="Bucao C.F."/>
            <person name="Robinson-Rechavi M."/>
            <person name="Bobe J."/>
            <person name="Herpin A."/>
            <person name="Guiguen Y."/>
        </authorList>
    </citation>
    <scope>NUCLEOTIDE SEQUENCE [LARGE SCALE GENOMIC DNA]</scope>
    <source>
        <strain evidence="1">YG-Dec2019</strain>
    </source>
</reference>
<dbReference type="EMBL" id="CM040460">
    <property type="protein sequence ID" value="MCI4380326.1"/>
    <property type="molecule type" value="Genomic_DNA"/>
</dbReference>
<gene>
    <name evidence="1" type="ORF">PGIGA_G00238690</name>
</gene>
<proteinExistence type="predicted"/>
<comment type="caution">
    <text evidence="1">The sequence shown here is derived from an EMBL/GenBank/DDBJ whole genome shotgun (WGS) entry which is preliminary data.</text>
</comment>
<sequence>MAGGGNVEVHTLHLQPVQDGISVCVCIKCSIQQHPCLQSCKTSNLSSVNTTRTSTPKSPGTPRKDTKVLEMSSNTCFHFIL</sequence>
<protein>
    <submittedName>
        <fullName evidence="1">Uncharacterized protein</fullName>
    </submittedName>
</protein>
<keyword evidence="2" id="KW-1185">Reference proteome</keyword>
<evidence type="ECO:0000313" key="2">
    <source>
        <dbReference type="Proteomes" id="UP000829447"/>
    </source>
</evidence>
<dbReference type="Proteomes" id="UP000829447">
    <property type="component" value="Linkage Group LG7"/>
</dbReference>